<dbReference type="PANTHER" id="PTHR42918">
    <property type="entry name" value="LYSYL-TRNA SYNTHETASE"/>
    <property type="match status" value="1"/>
</dbReference>
<dbReference type="NCBIfam" id="TIGR00462">
    <property type="entry name" value="genX"/>
    <property type="match status" value="1"/>
</dbReference>
<evidence type="ECO:0000313" key="6">
    <source>
        <dbReference type="Proteomes" id="UP000176300"/>
    </source>
</evidence>
<dbReference type="PROSITE" id="PS50862">
    <property type="entry name" value="AA_TRNA_LIGASE_II"/>
    <property type="match status" value="1"/>
</dbReference>
<dbReference type="Pfam" id="PF00152">
    <property type="entry name" value="tRNA-synt_2"/>
    <property type="match status" value="1"/>
</dbReference>
<dbReference type="GO" id="GO:0000049">
    <property type="term" value="F:tRNA binding"/>
    <property type="evidence" value="ECO:0007669"/>
    <property type="project" value="TreeGrafter"/>
</dbReference>
<dbReference type="PANTHER" id="PTHR42918:SF6">
    <property type="entry name" value="ELONGATION FACTOR P--(R)-BETA-LYSINE LIGASE"/>
    <property type="match status" value="1"/>
</dbReference>
<evidence type="ECO:0000256" key="3">
    <source>
        <dbReference type="ARBA" id="ARBA00022840"/>
    </source>
</evidence>
<dbReference type="EMBL" id="MFQS01000054">
    <property type="protein sequence ID" value="OGH81906.1"/>
    <property type="molecule type" value="Genomic_DNA"/>
</dbReference>
<keyword evidence="1" id="KW-0436">Ligase</keyword>
<evidence type="ECO:0000313" key="5">
    <source>
        <dbReference type="EMBL" id="OGH81906.1"/>
    </source>
</evidence>
<dbReference type="GO" id="GO:0004824">
    <property type="term" value="F:lysine-tRNA ligase activity"/>
    <property type="evidence" value="ECO:0007669"/>
    <property type="project" value="InterPro"/>
</dbReference>
<evidence type="ECO:0000259" key="4">
    <source>
        <dbReference type="PROSITE" id="PS50862"/>
    </source>
</evidence>
<dbReference type="NCBIfam" id="NF006828">
    <property type="entry name" value="PRK09350.1"/>
    <property type="match status" value="1"/>
</dbReference>
<dbReference type="SUPFAM" id="SSF55681">
    <property type="entry name" value="Class II aaRS and biotin synthetases"/>
    <property type="match status" value="1"/>
</dbReference>
<dbReference type="STRING" id="1798697.A2373_04290"/>
<dbReference type="AlphaFoldDB" id="A0A1F6ND91"/>
<reference evidence="5 6" key="1">
    <citation type="journal article" date="2016" name="Nat. Commun.">
        <title>Thousands of microbial genomes shed light on interconnected biogeochemical processes in an aquifer system.</title>
        <authorList>
            <person name="Anantharaman K."/>
            <person name="Brown C.T."/>
            <person name="Hug L.A."/>
            <person name="Sharon I."/>
            <person name="Castelle C.J."/>
            <person name="Probst A.J."/>
            <person name="Thomas B.C."/>
            <person name="Singh A."/>
            <person name="Wilkins M.J."/>
            <person name="Karaoz U."/>
            <person name="Brodie E.L."/>
            <person name="Williams K.H."/>
            <person name="Hubbard S.S."/>
            <person name="Banfield J.F."/>
        </authorList>
    </citation>
    <scope>NUCLEOTIDE SEQUENCE [LARGE SCALE GENOMIC DNA]</scope>
</reference>
<comment type="caution">
    <text evidence="5">The sequence shown here is derived from an EMBL/GenBank/DDBJ whole genome shotgun (WGS) entry which is preliminary data.</text>
</comment>
<dbReference type="PRINTS" id="PR00982">
    <property type="entry name" value="TRNASYNTHLYS"/>
</dbReference>
<name>A0A1F6ND91_9BACT</name>
<protein>
    <submittedName>
        <fullName evidence="5">EF-P lysine aminoacylase GenX</fullName>
    </submittedName>
</protein>
<evidence type="ECO:0000256" key="1">
    <source>
        <dbReference type="ARBA" id="ARBA00022598"/>
    </source>
</evidence>
<feature type="domain" description="Aminoacyl-transfer RNA synthetases class-II family profile" evidence="4">
    <location>
        <begin position="20"/>
        <end position="337"/>
    </location>
</feature>
<accession>A0A1F6ND91</accession>
<dbReference type="GO" id="GO:0005524">
    <property type="term" value="F:ATP binding"/>
    <property type="evidence" value="ECO:0007669"/>
    <property type="project" value="UniProtKB-KW"/>
</dbReference>
<dbReference type="Gene3D" id="3.30.930.10">
    <property type="entry name" value="Bira Bifunctional Protein, Domain 2"/>
    <property type="match status" value="1"/>
</dbReference>
<organism evidence="5 6">
    <name type="scientific">Candidatus Magasanikbacteria bacterium RIFOXYB1_FULL_40_15</name>
    <dbReference type="NCBI Taxonomy" id="1798697"/>
    <lineage>
        <taxon>Bacteria</taxon>
        <taxon>Candidatus Magasanikiibacteriota</taxon>
    </lineage>
</organism>
<proteinExistence type="predicted"/>
<dbReference type="GO" id="GO:0005829">
    <property type="term" value="C:cytosol"/>
    <property type="evidence" value="ECO:0007669"/>
    <property type="project" value="TreeGrafter"/>
</dbReference>
<dbReference type="GO" id="GO:0006430">
    <property type="term" value="P:lysyl-tRNA aminoacylation"/>
    <property type="evidence" value="ECO:0007669"/>
    <property type="project" value="InterPro"/>
</dbReference>
<dbReference type="Proteomes" id="UP000176300">
    <property type="component" value="Unassembled WGS sequence"/>
</dbReference>
<dbReference type="InterPro" id="IPR045864">
    <property type="entry name" value="aa-tRNA-synth_II/BPL/LPL"/>
</dbReference>
<dbReference type="InterPro" id="IPR006195">
    <property type="entry name" value="aa-tRNA-synth_II"/>
</dbReference>
<keyword evidence="3" id="KW-0067">ATP-binding</keyword>
<dbReference type="InterPro" id="IPR004364">
    <property type="entry name" value="Aa-tRNA-synt_II"/>
</dbReference>
<evidence type="ECO:0000256" key="2">
    <source>
        <dbReference type="ARBA" id="ARBA00022741"/>
    </source>
</evidence>
<dbReference type="InterPro" id="IPR004525">
    <property type="entry name" value="EpmA"/>
</dbReference>
<keyword evidence="2" id="KW-0547">Nucleotide-binding</keyword>
<dbReference type="InterPro" id="IPR018149">
    <property type="entry name" value="Lys-tRNA-synth_II_C"/>
</dbReference>
<sequence>MNQLQHIKNNKDNLISRAQIVKSMREFFWSKNFTEVETPNIVALPGQEPYLSPMSLKISDENKKQYQAYLHTSPEYAMKKMLAGGFDNIFSICKCFRDNESFGGLHNPEFTMIEWYRTEVDFYKIMDDVEDLIQNLKLKIQNKNSKFQIPNSKFFEKIHMRDLWKKYAGIDLDEYLEKEKMFTLCVERGFNPDKDEKYEDLFYRIFLNEIEPKLKDPVIIHHYPAQMAALAKLSDEDNRYAERFEVYVNGMEIANAFSELTDEEEQRKRLVEEKELRKELGKPRKTSSRGVDVFEIDEDFIEAVGELPKCAGIALGVDRLVQVFLSCQNIDDVLVLPASIILSPDHLTT</sequence>
<gene>
    <name evidence="5" type="ORF">A2373_04290</name>
</gene>